<proteinExistence type="predicted"/>
<dbReference type="OrthoDB" id="5872069at2759"/>
<reference evidence="2 3" key="1">
    <citation type="submission" date="2014-10" db="EMBL/GenBank/DDBJ databases">
        <title>Draft genome of the hookworm Ancylostoma caninum.</title>
        <authorList>
            <person name="Mitreva M."/>
        </authorList>
    </citation>
    <scope>NUCLEOTIDE SEQUENCE [LARGE SCALE GENOMIC DNA]</scope>
    <source>
        <strain evidence="2 3">Baltimore</strain>
    </source>
</reference>
<accession>A0A368FN75</accession>
<dbReference type="Proteomes" id="UP000252519">
    <property type="component" value="Unassembled WGS sequence"/>
</dbReference>
<protein>
    <submittedName>
        <fullName evidence="2">Uncharacterized protein</fullName>
    </submittedName>
</protein>
<evidence type="ECO:0000256" key="1">
    <source>
        <dbReference type="SAM" id="MobiDB-lite"/>
    </source>
</evidence>
<dbReference type="EMBL" id="JOJR01000908">
    <property type="protein sequence ID" value="RCN33512.1"/>
    <property type="molecule type" value="Genomic_DNA"/>
</dbReference>
<evidence type="ECO:0000313" key="2">
    <source>
        <dbReference type="EMBL" id="RCN33512.1"/>
    </source>
</evidence>
<comment type="caution">
    <text evidence="2">The sequence shown here is derived from an EMBL/GenBank/DDBJ whole genome shotgun (WGS) entry which is preliminary data.</text>
</comment>
<keyword evidence="3" id="KW-1185">Reference proteome</keyword>
<name>A0A368FN75_ANCCA</name>
<evidence type="ECO:0000313" key="3">
    <source>
        <dbReference type="Proteomes" id="UP000252519"/>
    </source>
</evidence>
<dbReference type="AlphaFoldDB" id="A0A368FN75"/>
<gene>
    <name evidence="2" type="ORF">ANCCAN_20659</name>
</gene>
<feature type="region of interest" description="Disordered" evidence="1">
    <location>
        <begin position="1"/>
        <end position="24"/>
    </location>
</feature>
<sequence length="120" mass="13063">MGPVKRSKTQPSEAMAVASTPVSTPDQVTAPLVGALANLDDASTVYGKEAKELRDAATEALVNVWPDARQSTSQLAQQFNQVLMGRFRKFKLFPVLVRTWRNFQFGCVASRTSLGCAAYP</sequence>
<organism evidence="2 3">
    <name type="scientific">Ancylostoma caninum</name>
    <name type="common">Dog hookworm</name>
    <dbReference type="NCBI Taxonomy" id="29170"/>
    <lineage>
        <taxon>Eukaryota</taxon>
        <taxon>Metazoa</taxon>
        <taxon>Ecdysozoa</taxon>
        <taxon>Nematoda</taxon>
        <taxon>Chromadorea</taxon>
        <taxon>Rhabditida</taxon>
        <taxon>Rhabditina</taxon>
        <taxon>Rhabditomorpha</taxon>
        <taxon>Strongyloidea</taxon>
        <taxon>Ancylostomatidae</taxon>
        <taxon>Ancylostomatinae</taxon>
        <taxon>Ancylostoma</taxon>
    </lineage>
</organism>